<name>A0A2H4UTU4_9VIRU</name>
<dbReference type="EMBL" id="MF782455">
    <property type="protein sequence ID" value="ATZ80259.1"/>
    <property type="molecule type" value="Genomic_DNA"/>
</dbReference>
<sequence>MYNDNDNNVSQWIKSHDKLDKQFDAHKCTKIHDSKSTYYIVDGENYNDNDISEIIYSKIYDFTLIQLETNIQTEFVNYDDFMKCCAECILFYDNDVFVNKHYLFNLHYKYDNIKTLFDDKYFIILHKDKYSENTLYLAVEKYNTERIEIFRNSMRLIEIENMMKIMQKKLDNLFVHIQQK</sequence>
<keyword evidence="2" id="KW-1185">Reference proteome</keyword>
<protein>
    <submittedName>
        <fullName evidence="1">Uncharacterized protein</fullName>
    </submittedName>
</protein>
<proteinExistence type="predicted"/>
<organism evidence="1">
    <name type="scientific">Bodo saltans virus</name>
    <dbReference type="NCBI Taxonomy" id="2024608"/>
    <lineage>
        <taxon>Viruses</taxon>
        <taxon>Varidnaviria</taxon>
        <taxon>Bamfordvirae</taxon>
        <taxon>Nucleocytoviricota</taxon>
        <taxon>Megaviricetes</taxon>
        <taxon>Imitervirales</taxon>
        <taxon>Mimiviridae</taxon>
        <taxon>Klosneuvirinae</taxon>
        <taxon>Theiavirus</taxon>
        <taxon>Theiavirus salishense</taxon>
    </lineage>
</organism>
<evidence type="ECO:0000313" key="1">
    <source>
        <dbReference type="EMBL" id="ATZ80259.1"/>
    </source>
</evidence>
<reference evidence="1" key="1">
    <citation type="journal article" date="2017" name="Elife">
        <title>The kinetoplastid-infecting Bodo saltans virus (BsV), a window into the most abundant giant viruses in the sea.</title>
        <authorList>
            <person name="Deeg C.M."/>
            <person name="Chow C.-E.T."/>
            <person name="Suttle C.A."/>
        </authorList>
    </citation>
    <scope>NUCLEOTIDE SEQUENCE</scope>
    <source>
        <strain evidence="1">NG1</strain>
    </source>
</reference>
<gene>
    <name evidence="1" type="ORF">BMW23_0201</name>
</gene>
<dbReference type="Proteomes" id="UP000240325">
    <property type="component" value="Segment"/>
</dbReference>
<accession>A0A2H4UTU4</accession>
<evidence type="ECO:0000313" key="2">
    <source>
        <dbReference type="Proteomes" id="UP000240325"/>
    </source>
</evidence>